<organism evidence="13 14">
    <name type="scientific">Steroidobacter gossypii</name>
    <dbReference type="NCBI Taxonomy" id="2805490"/>
    <lineage>
        <taxon>Bacteria</taxon>
        <taxon>Pseudomonadati</taxon>
        <taxon>Pseudomonadota</taxon>
        <taxon>Gammaproteobacteria</taxon>
        <taxon>Steroidobacterales</taxon>
        <taxon>Steroidobacteraceae</taxon>
        <taxon>Steroidobacter</taxon>
    </lineage>
</organism>
<reference evidence="13 14" key="1">
    <citation type="journal article" date="2021" name="Int. J. Syst. Evol. Microbiol.">
        <title>Steroidobacter gossypii sp. nov., isolated from soil of cotton cropping field.</title>
        <authorList>
            <person name="Huang R."/>
            <person name="Yang S."/>
            <person name="Zhen C."/>
            <person name="Liu W."/>
        </authorList>
    </citation>
    <scope>NUCLEOTIDE SEQUENCE [LARGE SCALE GENOMIC DNA]</scope>
    <source>
        <strain evidence="13 14">S1-65</strain>
    </source>
</reference>
<dbReference type="EMBL" id="JAEVLS010000002">
    <property type="protein sequence ID" value="MBM0105164.1"/>
    <property type="molecule type" value="Genomic_DNA"/>
</dbReference>
<dbReference type="Pfam" id="PF07963">
    <property type="entry name" value="N_methyl"/>
    <property type="match status" value="1"/>
</dbReference>
<evidence type="ECO:0000256" key="10">
    <source>
        <dbReference type="ARBA" id="ARBA00030775"/>
    </source>
</evidence>
<name>A0ABS1WW26_9GAMM</name>
<sequence>MTPTHLYKPPARMAGFTLLELMITVTVAAILLGIGVPAFSDIIRNNRLTAGSNDLLHSTQRARSEAVKRQTTVAVCATANAEEEQPSCSNGAFSQWVVFVDSDGDWMIDDEEEVLERHGALPASVTVRNDNGGIVSYAANGFPTPPPAGGVSPTRNVVICDSRGNQQIGTNSTARAMLIEGTGRTRVSRNFDEVTAAIGQTGDCPR</sequence>
<dbReference type="PROSITE" id="PS00409">
    <property type="entry name" value="PROKAR_NTER_METHYL"/>
    <property type="match status" value="1"/>
</dbReference>
<keyword evidence="8 11" id="KW-0472">Membrane</keyword>
<keyword evidence="7 11" id="KW-1133">Transmembrane helix</keyword>
<evidence type="ECO:0000256" key="5">
    <source>
        <dbReference type="ARBA" id="ARBA00022519"/>
    </source>
</evidence>
<keyword evidence="5" id="KW-0997">Cell inner membrane</keyword>
<dbReference type="SUPFAM" id="SSF54523">
    <property type="entry name" value="Pili subunits"/>
    <property type="match status" value="1"/>
</dbReference>
<comment type="similarity">
    <text evidence="9">Belongs to the GSP H family.</text>
</comment>
<evidence type="ECO:0000259" key="12">
    <source>
        <dbReference type="Pfam" id="PF12019"/>
    </source>
</evidence>
<evidence type="ECO:0000256" key="4">
    <source>
        <dbReference type="ARBA" id="ARBA00022481"/>
    </source>
</evidence>
<keyword evidence="6 11" id="KW-0812">Transmembrane</keyword>
<dbReference type="InterPro" id="IPR022346">
    <property type="entry name" value="T2SS_GspH"/>
</dbReference>
<comment type="caution">
    <text evidence="13">The sequence shown here is derived from an EMBL/GenBank/DDBJ whole genome shotgun (WGS) entry which is preliminary data.</text>
</comment>
<dbReference type="InterPro" id="IPR012902">
    <property type="entry name" value="N_methyl_site"/>
</dbReference>
<evidence type="ECO:0000256" key="7">
    <source>
        <dbReference type="ARBA" id="ARBA00022989"/>
    </source>
</evidence>
<evidence type="ECO:0000256" key="11">
    <source>
        <dbReference type="SAM" id="Phobius"/>
    </source>
</evidence>
<keyword evidence="14" id="KW-1185">Reference proteome</keyword>
<proteinExistence type="inferred from homology"/>
<evidence type="ECO:0000256" key="2">
    <source>
        <dbReference type="ARBA" id="ARBA00021549"/>
    </source>
</evidence>
<keyword evidence="4" id="KW-0488">Methylation</keyword>
<evidence type="ECO:0000256" key="6">
    <source>
        <dbReference type="ARBA" id="ARBA00022692"/>
    </source>
</evidence>
<dbReference type="Pfam" id="PF12019">
    <property type="entry name" value="GspH"/>
    <property type="match status" value="1"/>
</dbReference>
<evidence type="ECO:0000256" key="8">
    <source>
        <dbReference type="ARBA" id="ARBA00023136"/>
    </source>
</evidence>
<dbReference type="NCBIfam" id="TIGR02532">
    <property type="entry name" value="IV_pilin_GFxxxE"/>
    <property type="match status" value="1"/>
</dbReference>
<dbReference type="Proteomes" id="UP000661077">
    <property type="component" value="Unassembled WGS sequence"/>
</dbReference>
<evidence type="ECO:0000256" key="9">
    <source>
        <dbReference type="ARBA" id="ARBA00025772"/>
    </source>
</evidence>
<comment type="subcellular location">
    <subcellularLocation>
        <location evidence="1">Cell inner membrane</location>
        <topology evidence="1">Single-pass membrane protein</topology>
    </subcellularLocation>
</comment>
<gene>
    <name evidence="13" type="ORF">JM946_10400</name>
</gene>
<evidence type="ECO:0000313" key="13">
    <source>
        <dbReference type="EMBL" id="MBM0105164.1"/>
    </source>
</evidence>
<feature type="transmembrane region" description="Helical" evidence="11">
    <location>
        <begin position="16"/>
        <end position="39"/>
    </location>
</feature>
<evidence type="ECO:0000313" key="14">
    <source>
        <dbReference type="Proteomes" id="UP000661077"/>
    </source>
</evidence>
<feature type="domain" description="General secretion pathway GspH" evidence="12">
    <location>
        <begin position="53"/>
        <end position="163"/>
    </location>
</feature>
<keyword evidence="3" id="KW-1003">Cell membrane</keyword>
<protein>
    <recommendedName>
        <fullName evidence="2">Type II secretion system protein H</fullName>
    </recommendedName>
    <alternativeName>
        <fullName evidence="10">General secretion pathway protein H</fullName>
    </alternativeName>
</protein>
<dbReference type="Gene3D" id="3.55.40.10">
    <property type="entry name" value="minor pseudopilin epsh domain"/>
    <property type="match status" value="1"/>
</dbReference>
<evidence type="ECO:0000256" key="3">
    <source>
        <dbReference type="ARBA" id="ARBA00022475"/>
    </source>
</evidence>
<accession>A0ABS1WW26</accession>
<dbReference type="RefSeq" id="WP_203167884.1">
    <property type="nucleotide sequence ID" value="NZ_JAEVLS010000002.1"/>
</dbReference>
<evidence type="ECO:0000256" key="1">
    <source>
        <dbReference type="ARBA" id="ARBA00004377"/>
    </source>
</evidence>
<dbReference type="InterPro" id="IPR045584">
    <property type="entry name" value="Pilin-like"/>
</dbReference>